<dbReference type="InterPro" id="IPR018547">
    <property type="entry name" value="AbiEi_C"/>
</dbReference>
<organism evidence="2 3">
    <name type="scientific">Capnocytophaga sputigena</name>
    <dbReference type="NCBI Taxonomy" id="1019"/>
    <lineage>
        <taxon>Bacteria</taxon>
        <taxon>Pseudomonadati</taxon>
        <taxon>Bacteroidota</taxon>
        <taxon>Flavobacteriia</taxon>
        <taxon>Flavobacteriales</taxon>
        <taxon>Flavobacteriaceae</taxon>
        <taxon>Capnocytophaga</taxon>
    </lineage>
</organism>
<gene>
    <name evidence="2" type="ORF">CGC59_09275</name>
</gene>
<evidence type="ECO:0000313" key="2">
    <source>
        <dbReference type="EMBL" id="ATA79859.1"/>
    </source>
</evidence>
<protein>
    <recommendedName>
        <fullName evidence="1">AbiEi antitoxin C-terminal domain-containing protein</fullName>
    </recommendedName>
</protein>
<reference evidence="3" key="1">
    <citation type="submission" date="2017-06" db="EMBL/GenBank/DDBJ databases">
        <title>Capnocytophaga spp. assemblies.</title>
        <authorList>
            <person name="Gulvik C.A."/>
        </authorList>
    </citation>
    <scope>NUCLEOTIDE SEQUENCE [LARGE SCALE GENOMIC DNA]</scope>
    <source>
        <strain evidence="3">H4486</strain>
    </source>
</reference>
<dbReference type="EMBL" id="CP022383">
    <property type="protein sequence ID" value="ATA79859.1"/>
    <property type="molecule type" value="Genomic_DNA"/>
</dbReference>
<feature type="domain" description="AbiEi antitoxin C-terminal" evidence="1">
    <location>
        <begin position="81"/>
        <end position="213"/>
    </location>
</feature>
<dbReference type="Proteomes" id="UP000217334">
    <property type="component" value="Chromosome"/>
</dbReference>
<dbReference type="Pfam" id="PF09407">
    <property type="entry name" value="AbiEi_1"/>
    <property type="match status" value="1"/>
</dbReference>
<dbReference type="AlphaFoldDB" id="A0A250F3X3"/>
<sequence>MLEKDFSYTGFIEQLLSVGRLSFTIGEIIKKTGYNRKTVQVSLSRLIQKKKVTLIRRGFYVIITPEFSAQATIPPILYIDDLMQYLKKEYYLSLLSAAALHGAAHQQPMLFFVTTEAPSIRNIISDKWHIVFNIKQKWDKNSVKPIKTRTGYLNVSTPEATMLDMVENQRSFGLGRVITIVEELCEKVNKSSLRSIASKYPAPIVQRLGYILDVLLNKKEFVPILLTLLSKKNIKPQYFSLSAKKKGILNAQWQLIVNDTIENNLL</sequence>
<evidence type="ECO:0000259" key="1">
    <source>
        <dbReference type="Pfam" id="PF09407"/>
    </source>
</evidence>
<dbReference type="RefSeq" id="WP_095901714.1">
    <property type="nucleotide sequence ID" value="NZ_CP022383.1"/>
</dbReference>
<evidence type="ECO:0000313" key="3">
    <source>
        <dbReference type="Proteomes" id="UP000217334"/>
    </source>
</evidence>
<proteinExistence type="predicted"/>
<name>A0A250F3X3_CAPSP</name>
<accession>A0A250F3X3</accession>